<dbReference type="GO" id="GO:0044010">
    <property type="term" value="P:single-species biofilm formation"/>
    <property type="evidence" value="ECO:0007669"/>
    <property type="project" value="InterPro"/>
</dbReference>
<keyword evidence="2" id="KW-1277">Toxin-antitoxin system</keyword>
<dbReference type="GO" id="GO:0006351">
    <property type="term" value="P:DNA-templated transcription"/>
    <property type="evidence" value="ECO:0007669"/>
    <property type="project" value="TreeGrafter"/>
</dbReference>
<dbReference type="GO" id="GO:0015643">
    <property type="term" value="F:toxic substance binding"/>
    <property type="evidence" value="ECO:0007669"/>
    <property type="project" value="InterPro"/>
</dbReference>
<dbReference type="GO" id="GO:0000987">
    <property type="term" value="F:cis-regulatory region sequence-specific DNA binding"/>
    <property type="evidence" value="ECO:0007669"/>
    <property type="project" value="InterPro"/>
</dbReference>
<comment type="similarity">
    <text evidence="1">Belongs to the RelB/DinJ antitoxin family.</text>
</comment>
<dbReference type="PATRIC" id="fig|1162668.3.peg.414"/>
<organism evidence="3 4">
    <name type="scientific">Leptospirillum ferrooxidans (strain C2-3)</name>
    <dbReference type="NCBI Taxonomy" id="1162668"/>
    <lineage>
        <taxon>Bacteria</taxon>
        <taxon>Pseudomonadati</taxon>
        <taxon>Nitrospirota</taxon>
        <taxon>Nitrospiria</taxon>
        <taxon>Nitrospirales</taxon>
        <taxon>Nitrospiraceae</taxon>
        <taxon>Leptospirillum</taxon>
    </lineage>
</organism>
<dbReference type="InterPro" id="IPR026262">
    <property type="entry name" value="DinJ"/>
</dbReference>
<dbReference type="PANTHER" id="PTHR38781">
    <property type="entry name" value="ANTITOXIN DINJ-RELATED"/>
    <property type="match status" value="1"/>
</dbReference>
<sequence length="74" mass="8273">MANSTMIHVRIDERIKTEATETLSAMGLSESDAVRVFLLRIIAERQLAFELKVPNATTRRATQEADEIVRTKGA</sequence>
<dbReference type="InterPro" id="IPR007337">
    <property type="entry name" value="RelB/DinJ"/>
</dbReference>
<dbReference type="HOGENOM" id="CLU_154558_12_0_0"/>
<dbReference type="PIRSF" id="PIRSF003108">
    <property type="entry name" value="DinJ"/>
    <property type="match status" value="1"/>
</dbReference>
<protein>
    <submittedName>
        <fullName evidence="3">DNA damage inducible protein J</fullName>
    </submittedName>
</protein>
<dbReference type="GO" id="GO:0006355">
    <property type="term" value="P:regulation of DNA-templated transcription"/>
    <property type="evidence" value="ECO:0007669"/>
    <property type="project" value="InterPro"/>
</dbReference>
<gene>
    <name evidence="3" type="ordered locus">LFE_0355</name>
</gene>
<keyword evidence="4" id="KW-1185">Reference proteome</keyword>
<evidence type="ECO:0000313" key="3">
    <source>
        <dbReference type="EMBL" id="BAM06077.1"/>
    </source>
</evidence>
<dbReference type="PANTHER" id="PTHR38781:SF1">
    <property type="entry name" value="ANTITOXIN DINJ-RELATED"/>
    <property type="match status" value="1"/>
</dbReference>
<name>I0ILC8_LEPFC</name>
<reference evidence="3 4" key="1">
    <citation type="journal article" date="2012" name="J. Bacteriol.">
        <title>Complete Genome Sequence of Leptospirillum ferrooxidans Strain C2-3, Isolated from a Fresh Volcanic Ash Deposit on the Island of Miyake, Japan.</title>
        <authorList>
            <person name="Fujimura R."/>
            <person name="Sato Y."/>
            <person name="Nishizawa T."/>
            <person name="Oshima K."/>
            <person name="Kim S.-W."/>
            <person name="Hattori M."/>
            <person name="Kamijo T."/>
            <person name="Ohta H."/>
        </authorList>
    </citation>
    <scope>NUCLEOTIDE SEQUENCE [LARGE SCALE GENOMIC DNA]</scope>
    <source>
        <strain evidence="3 4">C2-3</strain>
    </source>
</reference>
<evidence type="ECO:0000256" key="2">
    <source>
        <dbReference type="ARBA" id="ARBA00022649"/>
    </source>
</evidence>
<dbReference type="KEGG" id="lfc:LFE_0355"/>
<dbReference type="NCBIfam" id="TIGR02384">
    <property type="entry name" value="RelB_DinJ"/>
    <property type="match status" value="1"/>
</dbReference>
<accession>I0ILC8</accession>
<evidence type="ECO:0000256" key="1">
    <source>
        <dbReference type="ARBA" id="ARBA00010562"/>
    </source>
</evidence>
<dbReference type="Gene3D" id="1.10.1220.10">
    <property type="entry name" value="Met repressor-like"/>
    <property type="match status" value="1"/>
</dbReference>
<dbReference type="RefSeq" id="WP_014448570.1">
    <property type="nucleotide sequence ID" value="NC_017094.1"/>
</dbReference>
<dbReference type="AlphaFoldDB" id="I0ILC8"/>
<dbReference type="Pfam" id="PF04221">
    <property type="entry name" value="RelB"/>
    <property type="match status" value="1"/>
</dbReference>
<evidence type="ECO:0000313" key="4">
    <source>
        <dbReference type="Proteomes" id="UP000007382"/>
    </source>
</evidence>
<dbReference type="InterPro" id="IPR013321">
    <property type="entry name" value="Arc_rbn_hlx_hlx"/>
</dbReference>
<dbReference type="Proteomes" id="UP000007382">
    <property type="component" value="Chromosome"/>
</dbReference>
<dbReference type="EMBL" id="AP012342">
    <property type="protein sequence ID" value="BAM06077.1"/>
    <property type="molecule type" value="Genomic_DNA"/>
</dbReference>
<dbReference type="STRING" id="1162668.LFE_0355"/>
<reference evidence="4" key="2">
    <citation type="submission" date="2012-03" db="EMBL/GenBank/DDBJ databases">
        <title>The complete genome sequence of the pioneer microbe on fresh volcanic deposit, Leptospirillum ferrooxidans strain C2-3.</title>
        <authorList>
            <person name="Fujimura R."/>
            <person name="Sato Y."/>
            <person name="Nishizawa T."/>
            <person name="Nanba K."/>
            <person name="Oshima K."/>
            <person name="Hattori M."/>
            <person name="Kamijo T."/>
            <person name="Ohta H."/>
        </authorList>
    </citation>
    <scope>NUCLEOTIDE SEQUENCE [LARGE SCALE GENOMIC DNA]</scope>
    <source>
        <strain evidence="4">C2-3</strain>
    </source>
</reference>
<dbReference type="eggNOG" id="COG3077">
    <property type="taxonomic scope" value="Bacteria"/>
</dbReference>
<proteinExistence type="inferred from homology"/>